<dbReference type="InterPro" id="IPR052093">
    <property type="entry name" value="HR_Repair_Mediator"/>
</dbReference>
<sequence>MELISAYDLYKLEQADELLTTGLQSLDALFGGGILPGTFLEIVGLSASGKSQLCMQLAVNLQKNKTKKDSVYVDTEGGFHTERICDIATKVLRAIKPLESLKHIRVSRCRDLIELTSTIHQLELLVQQNLEIGLIIVDSVAMPLRGENDYALRSRLEISRILSKLAASYRLIVNFCNSKLLYYCNLSQFLFPVVAVNHVTYRFENERDGEAHLASALGISWSHRPNTRLWLCPPNANSRNNSIFLTKSPSAPNGSILFKITEGGLVEIEHDIVI</sequence>
<dbReference type="Pfam" id="PF08423">
    <property type="entry name" value="Rad51"/>
    <property type="match status" value="1"/>
</dbReference>
<dbReference type="GO" id="GO:0008821">
    <property type="term" value="F:crossover junction DNA endonuclease activity"/>
    <property type="evidence" value="ECO:0007669"/>
    <property type="project" value="TreeGrafter"/>
</dbReference>
<dbReference type="SUPFAM" id="SSF52540">
    <property type="entry name" value="P-loop containing nucleoside triphosphate hydrolases"/>
    <property type="match status" value="1"/>
</dbReference>
<comment type="caution">
    <text evidence="9">The sequence shown here is derived from an EMBL/GenBank/DDBJ whole genome shotgun (WGS) entry which is preliminary data.</text>
</comment>
<dbReference type="Proteomes" id="UP000746747">
    <property type="component" value="Unassembled WGS sequence"/>
</dbReference>
<dbReference type="Gene3D" id="3.40.50.300">
    <property type="entry name" value="P-loop containing nucleotide triphosphate hydrolases"/>
    <property type="match status" value="1"/>
</dbReference>
<dbReference type="PROSITE" id="PS50162">
    <property type="entry name" value="RECA_2"/>
    <property type="match status" value="1"/>
</dbReference>
<dbReference type="InterPro" id="IPR013632">
    <property type="entry name" value="Rad51_C"/>
</dbReference>
<dbReference type="PANTHER" id="PTHR46239:SF1">
    <property type="entry name" value="DNA REPAIR PROTEIN RAD51 HOMOLOG 3"/>
    <property type="match status" value="1"/>
</dbReference>
<dbReference type="GO" id="GO:0005657">
    <property type="term" value="C:replication fork"/>
    <property type="evidence" value="ECO:0007669"/>
    <property type="project" value="TreeGrafter"/>
</dbReference>
<proteinExistence type="predicted"/>
<dbReference type="InterPro" id="IPR027417">
    <property type="entry name" value="P-loop_NTPase"/>
</dbReference>
<dbReference type="GO" id="GO:0005524">
    <property type="term" value="F:ATP binding"/>
    <property type="evidence" value="ECO:0007669"/>
    <property type="project" value="UniProtKB-KW"/>
</dbReference>
<evidence type="ECO:0000256" key="6">
    <source>
        <dbReference type="ARBA" id="ARBA00023242"/>
    </source>
</evidence>
<dbReference type="OrthoDB" id="10063861at2759"/>
<dbReference type="GO" id="GO:0033063">
    <property type="term" value="C:Rad51B-Rad51C-Rad51D-XRCC2 complex"/>
    <property type="evidence" value="ECO:0007669"/>
    <property type="project" value="TreeGrafter"/>
</dbReference>
<accession>A0A8J2LUY3</accession>
<gene>
    <name evidence="9" type="ORF">CJOHNSTONI_LOCUS75</name>
</gene>
<evidence type="ECO:0000256" key="3">
    <source>
        <dbReference type="ARBA" id="ARBA00022763"/>
    </source>
</evidence>
<dbReference type="PANTHER" id="PTHR46239">
    <property type="entry name" value="DNA REPAIR PROTEIN RAD51 HOMOLOG 3 RAD51C"/>
    <property type="match status" value="1"/>
</dbReference>
<comment type="subcellular location">
    <subcellularLocation>
        <location evidence="1">Nucleus</location>
    </subcellularLocation>
</comment>
<dbReference type="GO" id="GO:0000707">
    <property type="term" value="P:meiotic DNA recombinase assembly"/>
    <property type="evidence" value="ECO:0007669"/>
    <property type="project" value="TreeGrafter"/>
</dbReference>
<keyword evidence="3" id="KW-0227">DNA damage</keyword>
<dbReference type="GO" id="GO:0000400">
    <property type="term" value="F:four-way junction DNA binding"/>
    <property type="evidence" value="ECO:0007669"/>
    <property type="project" value="TreeGrafter"/>
</dbReference>
<evidence type="ECO:0000259" key="8">
    <source>
        <dbReference type="PROSITE" id="PS50162"/>
    </source>
</evidence>
<name>A0A8J2LUY3_9BILA</name>
<dbReference type="EMBL" id="CAKAEH010000012">
    <property type="protein sequence ID" value="CAG9529502.1"/>
    <property type="molecule type" value="Genomic_DNA"/>
</dbReference>
<evidence type="ECO:0000313" key="10">
    <source>
        <dbReference type="Proteomes" id="UP000746747"/>
    </source>
</evidence>
<protein>
    <recommendedName>
        <fullName evidence="7">DNA repair protein RAD51 homolog 3</fullName>
    </recommendedName>
</protein>
<dbReference type="AlphaFoldDB" id="A0A8J2LUY3"/>
<keyword evidence="10" id="KW-1185">Reference proteome</keyword>
<dbReference type="GO" id="GO:0033065">
    <property type="term" value="C:Rad51C-XRCC3 complex"/>
    <property type="evidence" value="ECO:0007669"/>
    <property type="project" value="TreeGrafter"/>
</dbReference>
<evidence type="ECO:0000256" key="4">
    <source>
        <dbReference type="ARBA" id="ARBA00022840"/>
    </source>
</evidence>
<keyword evidence="5" id="KW-0234">DNA repair</keyword>
<reference evidence="9" key="1">
    <citation type="submission" date="2021-09" db="EMBL/GenBank/DDBJ databases">
        <authorList>
            <consortium name="Pathogen Informatics"/>
        </authorList>
    </citation>
    <scope>NUCLEOTIDE SEQUENCE</scope>
</reference>
<keyword evidence="6" id="KW-0539">Nucleus</keyword>
<feature type="domain" description="RecA family profile 1" evidence="8">
    <location>
        <begin position="15"/>
        <end position="179"/>
    </location>
</feature>
<evidence type="ECO:0000313" key="9">
    <source>
        <dbReference type="EMBL" id="CAG9529502.1"/>
    </source>
</evidence>
<keyword evidence="4" id="KW-0067">ATP-binding</keyword>
<dbReference type="InterPro" id="IPR020588">
    <property type="entry name" value="RecA_ATP-bd"/>
</dbReference>
<dbReference type="GO" id="GO:0007131">
    <property type="term" value="P:reciprocal meiotic recombination"/>
    <property type="evidence" value="ECO:0007669"/>
    <property type="project" value="TreeGrafter"/>
</dbReference>
<keyword evidence="2" id="KW-0547">Nucleotide-binding</keyword>
<evidence type="ECO:0000256" key="5">
    <source>
        <dbReference type="ARBA" id="ARBA00023204"/>
    </source>
</evidence>
<evidence type="ECO:0000256" key="7">
    <source>
        <dbReference type="ARBA" id="ARBA00040674"/>
    </source>
</evidence>
<evidence type="ECO:0000256" key="2">
    <source>
        <dbReference type="ARBA" id="ARBA00022741"/>
    </source>
</evidence>
<evidence type="ECO:0000256" key="1">
    <source>
        <dbReference type="ARBA" id="ARBA00004123"/>
    </source>
</evidence>
<organism evidence="9 10">
    <name type="scientific">Cercopithifilaria johnstoni</name>
    <dbReference type="NCBI Taxonomy" id="2874296"/>
    <lineage>
        <taxon>Eukaryota</taxon>
        <taxon>Metazoa</taxon>
        <taxon>Ecdysozoa</taxon>
        <taxon>Nematoda</taxon>
        <taxon>Chromadorea</taxon>
        <taxon>Rhabditida</taxon>
        <taxon>Spirurina</taxon>
        <taxon>Spiruromorpha</taxon>
        <taxon>Filarioidea</taxon>
        <taxon>Onchocercidae</taxon>
        <taxon>Cercopithifilaria</taxon>
    </lineage>
</organism>
<dbReference type="GO" id="GO:0140664">
    <property type="term" value="F:ATP-dependent DNA damage sensor activity"/>
    <property type="evidence" value="ECO:0007669"/>
    <property type="project" value="InterPro"/>
</dbReference>